<evidence type="ECO:0000313" key="2">
    <source>
        <dbReference type="Proteomes" id="UP001172159"/>
    </source>
</evidence>
<sequence>MLARIHRQVFYPSALRLGDVSESAGAGQLYQSLRRQPASHRIRDSRCGELRKNSLRKNSISARKNSLRKNSIVARKNCTSLNCCAQELDISETKCLSQKVRELVPDDRSGCDEASGGFGSSWGQTCRLDEKRETAVSIQRNLPWDLKCRVKKMGRNPFTVTILSLLQCAGTSLPSRGRPQSGPHFSQHWYETAPSLRGTGFTLPCHQLQSISF</sequence>
<keyword evidence="2" id="KW-1185">Reference proteome</keyword>
<protein>
    <submittedName>
        <fullName evidence="1">Uncharacterized protein</fullName>
    </submittedName>
</protein>
<dbReference type="AlphaFoldDB" id="A0AA40AXT2"/>
<proteinExistence type="predicted"/>
<gene>
    <name evidence="1" type="ORF">B0T21DRAFT_45486</name>
</gene>
<reference evidence="1" key="1">
    <citation type="submission" date="2023-06" db="EMBL/GenBank/DDBJ databases">
        <title>Genome-scale phylogeny and comparative genomics of the fungal order Sordariales.</title>
        <authorList>
            <consortium name="Lawrence Berkeley National Laboratory"/>
            <person name="Hensen N."/>
            <person name="Bonometti L."/>
            <person name="Westerberg I."/>
            <person name="Brannstrom I.O."/>
            <person name="Guillou S."/>
            <person name="Cros-Aarteil S."/>
            <person name="Calhoun S."/>
            <person name="Haridas S."/>
            <person name="Kuo A."/>
            <person name="Mondo S."/>
            <person name="Pangilinan J."/>
            <person name="Riley R."/>
            <person name="Labutti K."/>
            <person name="Andreopoulos B."/>
            <person name="Lipzen A."/>
            <person name="Chen C."/>
            <person name="Yanf M."/>
            <person name="Daum C."/>
            <person name="Ng V."/>
            <person name="Clum A."/>
            <person name="Steindorff A."/>
            <person name="Ohm R."/>
            <person name="Martin F."/>
            <person name="Silar P."/>
            <person name="Natvig D."/>
            <person name="Lalanne C."/>
            <person name="Gautier V."/>
            <person name="Ament-Velasquez S.L."/>
            <person name="Kruys A."/>
            <person name="Hutchinson M.I."/>
            <person name="Powell A.J."/>
            <person name="Barry K."/>
            <person name="Miller A.N."/>
            <person name="Grigoriev I.V."/>
            <person name="Debuchy R."/>
            <person name="Gladieux P."/>
            <person name="Thoren M.H."/>
            <person name="Johannesson H."/>
        </authorList>
    </citation>
    <scope>NUCLEOTIDE SEQUENCE</scope>
    <source>
        <strain evidence="1">CBS 540.89</strain>
    </source>
</reference>
<accession>A0AA40AXT2</accession>
<organism evidence="1 2">
    <name type="scientific">Apiosordaria backusii</name>
    <dbReference type="NCBI Taxonomy" id="314023"/>
    <lineage>
        <taxon>Eukaryota</taxon>
        <taxon>Fungi</taxon>
        <taxon>Dikarya</taxon>
        <taxon>Ascomycota</taxon>
        <taxon>Pezizomycotina</taxon>
        <taxon>Sordariomycetes</taxon>
        <taxon>Sordariomycetidae</taxon>
        <taxon>Sordariales</taxon>
        <taxon>Lasiosphaeriaceae</taxon>
        <taxon>Apiosordaria</taxon>
    </lineage>
</organism>
<comment type="caution">
    <text evidence="1">The sequence shown here is derived from an EMBL/GenBank/DDBJ whole genome shotgun (WGS) entry which is preliminary data.</text>
</comment>
<evidence type="ECO:0000313" key="1">
    <source>
        <dbReference type="EMBL" id="KAK0723886.1"/>
    </source>
</evidence>
<name>A0AA40AXT2_9PEZI</name>
<dbReference type="EMBL" id="JAUKTV010000011">
    <property type="protein sequence ID" value="KAK0723886.1"/>
    <property type="molecule type" value="Genomic_DNA"/>
</dbReference>
<dbReference type="Proteomes" id="UP001172159">
    <property type="component" value="Unassembled WGS sequence"/>
</dbReference>